<comment type="caution">
    <text evidence="3">The sequence shown here is derived from an EMBL/GenBank/DDBJ whole genome shotgun (WGS) entry which is preliminary data.</text>
</comment>
<organism evidence="3 4">
    <name type="scientific">Leucobacter iarius</name>
    <dbReference type="NCBI Taxonomy" id="333963"/>
    <lineage>
        <taxon>Bacteria</taxon>
        <taxon>Bacillati</taxon>
        <taxon>Actinomycetota</taxon>
        <taxon>Actinomycetes</taxon>
        <taxon>Micrococcales</taxon>
        <taxon>Microbacteriaceae</taxon>
        <taxon>Leucobacter</taxon>
    </lineage>
</organism>
<evidence type="ECO:0000313" key="4">
    <source>
        <dbReference type="Proteomes" id="UP001500851"/>
    </source>
</evidence>
<feature type="domain" description="NADP-dependent oxidoreductase" evidence="2">
    <location>
        <begin position="18"/>
        <end position="307"/>
    </location>
</feature>
<name>A0ABN2LUV5_9MICO</name>
<dbReference type="InterPro" id="IPR036812">
    <property type="entry name" value="NAD(P)_OxRdtase_dom_sf"/>
</dbReference>
<dbReference type="Proteomes" id="UP001500851">
    <property type="component" value="Unassembled WGS sequence"/>
</dbReference>
<keyword evidence="1" id="KW-0560">Oxidoreductase</keyword>
<sequence length="324" mass="34615">MKHATLGSLSVGRVGLGCMGMSAFYGGAGTDDAESIRTIHRAIDLGVTLFDTAELYVWGENNNEELVGRALAGRRDDVVLATKFGVKRSAEGGRAVDGTPENVRRSVEGSLQRLGTDRIDLYYQHRMDPATPIEETVGALAELVAEGKILHYGLSEAAEETIRRAHAVHPVTALQTEFSLWTQEPARQQLTVLRELGIGLVPYSPLGRGFLTGAIRSAVALGSDDFRRSNPRFVGENLDANLRIVEAVEAVAAELDATPAQVALAWVVAQGDDIAPIPGTKRVSRLEENVGADALSLSAEQLAFLDAVPPAVGDRYADMSSIGK</sequence>
<dbReference type="RefSeq" id="WP_344033564.1">
    <property type="nucleotide sequence ID" value="NZ_BAAAOB010000006.1"/>
</dbReference>
<dbReference type="InterPro" id="IPR023210">
    <property type="entry name" value="NADP_OxRdtase_dom"/>
</dbReference>
<dbReference type="SUPFAM" id="SSF51430">
    <property type="entry name" value="NAD(P)-linked oxidoreductase"/>
    <property type="match status" value="1"/>
</dbReference>
<proteinExistence type="predicted"/>
<evidence type="ECO:0000313" key="3">
    <source>
        <dbReference type="EMBL" id="GAA1800087.1"/>
    </source>
</evidence>
<dbReference type="InterPro" id="IPR050791">
    <property type="entry name" value="Aldo-Keto_reductase"/>
</dbReference>
<dbReference type="PANTHER" id="PTHR43625">
    <property type="entry name" value="AFLATOXIN B1 ALDEHYDE REDUCTASE"/>
    <property type="match status" value="1"/>
</dbReference>
<dbReference type="Gene3D" id="3.20.20.100">
    <property type="entry name" value="NADP-dependent oxidoreductase domain"/>
    <property type="match status" value="1"/>
</dbReference>
<evidence type="ECO:0000256" key="1">
    <source>
        <dbReference type="ARBA" id="ARBA00023002"/>
    </source>
</evidence>
<protein>
    <submittedName>
        <fullName evidence="3">Aldo/keto reductase</fullName>
    </submittedName>
</protein>
<evidence type="ECO:0000259" key="2">
    <source>
        <dbReference type="Pfam" id="PF00248"/>
    </source>
</evidence>
<dbReference type="Pfam" id="PF00248">
    <property type="entry name" value="Aldo_ket_red"/>
    <property type="match status" value="1"/>
</dbReference>
<dbReference type="PANTHER" id="PTHR43625:SF40">
    <property type="entry name" value="ALDO-KETO REDUCTASE YAKC [NADP(+)]"/>
    <property type="match status" value="1"/>
</dbReference>
<keyword evidence="4" id="KW-1185">Reference proteome</keyword>
<dbReference type="CDD" id="cd19076">
    <property type="entry name" value="AKR_AKR13A_13D"/>
    <property type="match status" value="1"/>
</dbReference>
<accession>A0ABN2LUV5</accession>
<gene>
    <name evidence="3" type="ORF">GCM10009768_31310</name>
</gene>
<dbReference type="EMBL" id="BAAAOB010000006">
    <property type="protein sequence ID" value="GAA1800087.1"/>
    <property type="molecule type" value="Genomic_DNA"/>
</dbReference>
<reference evidence="3 4" key="1">
    <citation type="journal article" date="2019" name="Int. J. Syst. Evol. Microbiol.">
        <title>The Global Catalogue of Microorganisms (GCM) 10K type strain sequencing project: providing services to taxonomists for standard genome sequencing and annotation.</title>
        <authorList>
            <consortium name="The Broad Institute Genomics Platform"/>
            <consortium name="The Broad Institute Genome Sequencing Center for Infectious Disease"/>
            <person name="Wu L."/>
            <person name="Ma J."/>
        </authorList>
    </citation>
    <scope>NUCLEOTIDE SEQUENCE [LARGE SCALE GENOMIC DNA]</scope>
    <source>
        <strain evidence="3 4">JCM 14736</strain>
    </source>
</reference>